<dbReference type="EMBL" id="CP000698">
    <property type="protein sequence ID" value="ABQ28029.1"/>
    <property type="molecule type" value="Genomic_DNA"/>
</dbReference>
<name>A5G8B1_GEOUR</name>
<evidence type="ECO:0000256" key="1">
    <source>
        <dbReference type="ARBA" id="ARBA00023163"/>
    </source>
</evidence>
<reference evidence="4 5" key="1">
    <citation type="submission" date="2007-05" db="EMBL/GenBank/DDBJ databases">
        <title>Complete sequence of Geobacter uraniireducens Rf4.</title>
        <authorList>
            <consortium name="US DOE Joint Genome Institute"/>
            <person name="Copeland A."/>
            <person name="Lucas S."/>
            <person name="Lapidus A."/>
            <person name="Barry K."/>
            <person name="Detter J.C."/>
            <person name="Glavina del Rio T."/>
            <person name="Hammon N."/>
            <person name="Israni S."/>
            <person name="Dalin E."/>
            <person name="Tice H."/>
            <person name="Pitluck S."/>
            <person name="Chertkov O."/>
            <person name="Brettin T."/>
            <person name="Bruce D."/>
            <person name="Han C."/>
            <person name="Schmutz J."/>
            <person name="Larimer F."/>
            <person name="Land M."/>
            <person name="Hauser L."/>
            <person name="Kyrpides N."/>
            <person name="Mikhailova N."/>
            <person name="Shelobolina E."/>
            <person name="Aklujkar M."/>
            <person name="Lovley D."/>
            <person name="Richardson P."/>
        </authorList>
    </citation>
    <scope>NUCLEOTIDE SEQUENCE [LARGE SCALE GENOMIC DNA]</scope>
    <source>
        <strain evidence="4 5">Rf4</strain>
    </source>
</reference>
<proteinExistence type="predicted"/>
<dbReference type="InterPro" id="IPR038087">
    <property type="entry name" value="RNAP_delta_N_dom_sf"/>
</dbReference>
<evidence type="ECO:0000313" key="5">
    <source>
        <dbReference type="Proteomes" id="UP000006695"/>
    </source>
</evidence>
<dbReference type="KEGG" id="gur:Gura_1178"/>
<dbReference type="HOGENOM" id="CLU_2218820_0_0_7"/>
<accession>A5G8B1</accession>
<sequence length="113" mass="12768">MEDAIMEKEEIRDIILDTMVVSLEAQLRALKKLRGAAEEVEPRSKGMSQIDMVLNILNAVGKPLHISQIIEDVEKTFGVKLERESLVSALSKKVMKEDRFIRTGKNTFALKGR</sequence>
<dbReference type="InterPro" id="IPR007759">
    <property type="entry name" value="Asxl_HARE-HTH"/>
</dbReference>
<dbReference type="GO" id="GO:0006355">
    <property type="term" value="P:regulation of DNA-templated transcription"/>
    <property type="evidence" value="ECO:0007669"/>
    <property type="project" value="InterPro"/>
</dbReference>
<dbReference type="Gene3D" id="1.10.10.1250">
    <property type="entry name" value="RNA polymerase, subunit delta, N-terminal domain"/>
    <property type="match status" value="1"/>
</dbReference>
<evidence type="ECO:0000313" key="3">
    <source>
        <dbReference type="EMBL" id="ABQ25382.1"/>
    </source>
</evidence>
<feature type="domain" description="HTH HARE-type" evidence="2">
    <location>
        <begin position="47"/>
        <end position="113"/>
    </location>
</feature>
<dbReference type="EMBL" id="CP000698">
    <property type="protein sequence ID" value="ABQ25382.1"/>
    <property type="molecule type" value="Genomic_DNA"/>
</dbReference>
<evidence type="ECO:0000259" key="2">
    <source>
        <dbReference type="PROSITE" id="PS51913"/>
    </source>
</evidence>
<keyword evidence="5" id="KW-1185">Reference proteome</keyword>
<dbReference type="Proteomes" id="UP000006695">
    <property type="component" value="Chromosome"/>
</dbReference>
<dbReference type="STRING" id="351605.Gura_1178"/>
<organism evidence="4 5">
    <name type="scientific">Geotalea uraniireducens (strain Rf4)</name>
    <name type="common">Geobacter uraniireducens</name>
    <dbReference type="NCBI Taxonomy" id="351605"/>
    <lineage>
        <taxon>Bacteria</taxon>
        <taxon>Pseudomonadati</taxon>
        <taxon>Thermodesulfobacteriota</taxon>
        <taxon>Desulfuromonadia</taxon>
        <taxon>Geobacterales</taxon>
        <taxon>Geobacteraceae</taxon>
        <taxon>Geotalea</taxon>
    </lineage>
</organism>
<keyword evidence="1" id="KW-0804">Transcription</keyword>
<protein>
    <recommendedName>
        <fullName evidence="2">HTH HARE-type domain-containing protein</fullName>
    </recommendedName>
</protein>
<dbReference type="AlphaFoldDB" id="A5G8B1"/>
<gene>
    <name evidence="3" type="ordered locus">Gura_1178</name>
    <name evidence="4" type="ordered locus">Gura_3880</name>
</gene>
<dbReference type="PROSITE" id="PS51913">
    <property type="entry name" value="HTH_HARE"/>
    <property type="match status" value="1"/>
</dbReference>
<evidence type="ECO:0000313" key="4">
    <source>
        <dbReference type="EMBL" id="ABQ28029.1"/>
    </source>
</evidence>
<dbReference type="KEGG" id="gur:Gura_3880"/>